<evidence type="ECO:0000313" key="1">
    <source>
        <dbReference type="EnsemblMetazoa" id="AALFPA23_006222.P8064"/>
    </source>
</evidence>
<sequence length="221" mass="25640">MIAQLTTSIRCTSIIGQSLSIHYKFPRKICAGHQSQYFPANSAEMCTIRSFIWLLLSVVQLQAYKISVDIHEFTDCPGYKSMIDFSTLEFGISEEGNMVFNGNFTVLTTIDSPYPLYIHSQKLERGEWRETIGFKFVKNFCQTLNSVPEFWYPVMKHLKKQSCPIEKGFVGKFDNFKYGELPMILPSNFIGEWMIFAERRNVMNTKEILECVMLRTTVFEL</sequence>
<evidence type="ECO:0008006" key="3">
    <source>
        <dbReference type="Google" id="ProtNLM"/>
    </source>
</evidence>
<organism evidence="1 2">
    <name type="scientific">Aedes albopictus</name>
    <name type="common">Asian tiger mosquito</name>
    <name type="synonym">Stegomyia albopicta</name>
    <dbReference type="NCBI Taxonomy" id="7160"/>
    <lineage>
        <taxon>Eukaryota</taxon>
        <taxon>Metazoa</taxon>
        <taxon>Ecdysozoa</taxon>
        <taxon>Arthropoda</taxon>
        <taxon>Hexapoda</taxon>
        <taxon>Insecta</taxon>
        <taxon>Pterygota</taxon>
        <taxon>Neoptera</taxon>
        <taxon>Endopterygota</taxon>
        <taxon>Diptera</taxon>
        <taxon>Nematocera</taxon>
        <taxon>Culicoidea</taxon>
        <taxon>Culicidae</taxon>
        <taxon>Culicinae</taxon>
        <taxon>Aedini</taxon>
        <taxon>Aedes</taxon>
        <taxon>Stegomyia</taxon>
    </lineage>
</organism>
<dbReference type="RefSeq" id="XP_019543536.3">
    <property type="nucleotide sequence ID" value="XM_019687991.3"/>
</dbReference>
<dbReference type="EnsemblMetazoa" id="AALFPA23_006222.R8064">
    <property type="protein sequence ID" value="AALFPA23_006222.P8064"/>
    <property type="gene ID" value="AALFPA23_006222"/>
</dbReference>
<name>A0ABM1Y6J6_AEDAL</name>
<dbReference type="Proteomes" id="UP000069940">
    <property type="component" value="Unassembled WGS sequence"/>
</dbReference>
<protein>
    <recommendedName>
        <fullName evidence="3">MD-2-related lipid-recognition domain-containing protein</fullName>
    </recommendedName>
</protein>
<evidence type="ECO:0000313" key="2">
    <source>
        <dbReference type="Proteomes" id="UP000069940"/>
    </source>
</evidence>
<reference evidence="1" key="2">
    <citation type="submission" date="2025-05" db="UniProtKB">
        <authorList>
            <consortium name="EnsemblMetazoa"/>
        </authorList>
    </citation>
    <scope>IDENTIFICATION</scope>
    <source>
        <strain evidence="1">Foshan</strain>
    </source>
</reference>
<keyword evidence="2" id="KW-1185">Reference proteome</keyword>
<proteinExistence type="predicted"/>
<accession>A0ABM1Y6J6</accession>
<dbReference type="GeneID" id="109414167"/>
<reference evidence="2" key="1">
    <citation type="journal article" date="2015" name="Proc. Natl. Acad. Sci. U.S.A.">
        <title>Genome sequence of the Asian Tiger mosquito, Aedes albopictus, reveals insights into its biology, genetics, and evolution.</title>
        <authorList>
            <person name="Chen X.G."/>
            <person name="Jiang X."/>
            <person name="Gu J."/>
            <person name="Xu M."/>
            <person name="Wu Y."/>
            <person name="Deng Y."/>
            <person name="Zhang C."/>
            <person name="Bonizzoni M."/>
            <person name="Dermauw W."/>
            <person name="Vontas J."/>
            <person name="Armbruster P."/>
            <person name="Huang X."/>
            <person name="Yang Y."/>
            <person name="Zhang H."/>
            <person name="He W."/>
            <person name="Peng H."/>
            <person name="Liu Y."/>
            <person name="Wu K."/>
            <person name="Chen J."/>
            <person name="Lirakis M."/>
            <person name="Topalis P."/>
            <person name="Van Leeuwen T."/>
            <person name="Hall A.B."/>
            <person name="Jiang X."/>
            <person name="Thorpe C."/>
            <person name="Mueller R.L."/>
            <person name="Sun C."/>
            <person name="Waterhouse R.M."/>
            <person name="Yan G."/>
            <person name="Tu Z.J."/>
            <person name="Fang X."/>
            <person name="James A.A."/>
        </authorList>
    </citation>
    <scope>NUCLEOTIDE SEQUENCE [LARGE SCALE GENOMIC DNA]</scope>
    <source>
        <strain evidence="2">Foshan</strain>
    </source>
</reference>